<dbReference type="AlphaFoldDB" id="A0A5C6DSH5"/>
<organism evidence="1 2">
    <name type="scientific">Novipirellula aureliae</name>
    <dbReference type="NCBI Taxonomy" id="2527966"/>
    <lineage>
        <taxon>Bacteria</taxon>
        <taxon>Pseudomonadati</taxon>
        <taxon>Planctomycetota</taxon>
        <taxon>Planctomycetia</taxon>
        <taxon>Pirellulales</taxon>
        <taxon>Pirellulaceae</taxon>
        <taxon>Novipirellula</taxon>
    </lineage>
</organism>
<name>A0A5C6DSH5_9BACT</name>
<dbReference type="RefSeq" id="WP_146601398.1">
    <property type="nucleotide sequence ID" value="NZ_SJPY01000006.1"/>
</dbReference>
<accession>A0A5C6DSH5</accession>
<protein>
    <submittedName>
        <fullName evidence="1">Uncharacterized protein</fullName>
    </submittedName>
</protein>
<evidence type="ECO:0000313" key="2">
    <source>
        <dbReference type="Proteomes" id="UP000315471"/>
    </source>
</evidence>
<dbReference type="EMBL" id="SJPY01000006">
    <property type="protein sequence ID" value="TWU39154.1"/>
    <property type="molecule type" value="Genomic_DNA"/>
</dbReference>
<reference evidence="1 2" key="1">
    <citation type="submission" date="2019-02" db="EMBL/GenBank/DDBJ databases">
        <title>Deep-cultivation of Planctomycetes and their phenomic and genomic characterization uncovers novel biology.</title>
        <authorList>
            <person name="Wiegand S."/>
            <person name="Jogler M."/>
            <person name="Boedeker C."/>
            <person name="Pinto D."/>
            <person name="Vollmers J."/>
            <person name="Rivas-Marin E."/>
            <person name="Kohn T."/>
            <person name="Peeters S.H."/>
            <person name="Heuer A."/>
            <person name="Rast P."/>
            <person name="Oberbeckmann S."/>
            <person name="Bunk B."/>
            <person name="Jeske O."/>
            <person name="Meyerdierks A."/>
            <person name="Storesund J.E."/>
            <person name="Kallscheuer N."/>
            <person name="Luecker S."/>
            <person name="Lage O.M."/>
            <person name="Pohl T."/>
            <person name="Merkel B.J."/>
            <person name="Hornburger P."/>
            <person name="Mueller R.-W."/>
            <person name="Bruemmer F."/>
            <person name="Labrenz M."/>
            <person name="Spormann A.M."/>
            <person name="Op Den Camp H."/>
            <person name="Overmann J."/>
            <person name="Amann R."/>
            <person name="Jetten M.S.M."/>
            <person name="Mascher T."/>
            <person name="Medema M.H."/>
            <person name="Devos D.P."/>
            <person name="Kaster A.-K."/>
            <person name="Ovreas L."/>
            <person name="Rohde M."/>
            <person name="Galperin M.Y."/>
            <person name="Jogler C."/>
        </authorList>
    </citation>
    <scope>NUCLEOTIDE SEQUENCE [LARGE SCALE GENOMIC DNA]</scope>
    <source>
        <strain evidence="1 2">Q31b</strain>
    </source>
</reference>
<evidence type="ECO:0000313" key="1">
    <source>
        <dbReference type="EMBL" id="TWU39154.1"/>
    </source>
</evidence>
<sequence>MKQAQKSVLQTLANGMQETADQIETIGARGVEIREFLNCQFPEQSPEIVQLVSGMDRLGKALVVAMHQMRTVSALAQESATGE</sequence>
<comment type="caution">
    <text evidence="1">The sequence shown here is derived from an EMBL/GenBank/DDBJ whole genome shotgun (WGS) entry which is preliminary data.</text>
</comment>
<proteinExistence type="predicted"/>
<dbReference type="Proteomes" id="UP000315471">
    <property type="component" value="Unassembled WGS sequence"/>
</dbReference>
<gene>
    <name evidence="1" type="ORF">Q31b_42390</name>
</gene>
<keyword evidence="2" id="KW-1185">Reference proteome</keyword>